<proteinExistence type="predicted"/>
<evidence type="ECO:0008006" key="2">
    <source>
        <dbReference type="Google" id="ProtNLM"/>
    </source>
</evidence>
<accession>A0A451BRS7</accession>
<name>A0A451BRS7_9GAMM</name>
<dbReference type="EMBL" id="CAADHB010000195">
    <property type="protein sequence ID" value="VFK81001.1"/>
    <property type="molecule type" value="Genomic_DNA"/>
</dbReference>
<dbReference type="AlphaFoldDB" id="A0A451BRS7"/>
<organism evidence="1">
    <name type="scientific">Candidatus Kentrum sp. SD</name>
    <dbReference type="NCBI Taxonomy" id="2126332"/>
    <lineage>
        <taxon>Bacteria</taxon>
        <taxon>Pseudomonadati</taxon>
        <taxon>Pseudomonadota</taxon>
        <taxon>Gammaproteobacteria</taxon>
        <taxon>Candidatus Kentrum</taxon>
    </lineage>
</organism>
<evidence type="ECO:0000313" key="1">
    <source>
        <dbReference type="EMBL" id="VFK81001.1"/>
    </source>
</evidence>
<sequence>MKALELEHATLSDCLQEARQGCLVITRKGNPAASIIGIEEEQMELGSDASFWKLIEKRREENGISREELEQAV</sequence>
<reference evidence="1" key="1">
    <citation type="submission" date="2019-02" db="EMBL/GenBank/DDBJ databases">
        <authorList>
            <person name="Gruber-Vodicka R. H."/>
            <person name="Seah K. B. B."/>
        </authorList>
    </citation>
    <scope>NUCLEOTIDE SEQUENCE</scope>
    <source>
        <strain evidence="1">BECK_S127</strain>
    </source>
</reference>
<protein>
    <recommendedName>
        <fullName evidence="2">Antitoxin</fullName>
    </recommendedName>
</protein>
<gene>
    <name evidence="1" type="ORF">BECKSD772D_GA0070982_11953</name>
</gene>